<dbReference type="AlphaFoldDB" id="A0A173RMK1"/>
<gene>
    <name evidence="2" type="ORF">ERS852582_00555</name>
</gene>
<dbReference type="RefSeq" id="WP_055185089.1">
    <property type="nucleotide sequence ID" value="NZ_CYXN01000002.1"/>
</dbReference>
<dbReference type="OrthoDB" id="88903at2"/>
<dbReference type="Proteomes" id="UP000095649">
    <property type="component" value="Unassembled WGS sequence"/>
</dbReference>
<sequence>MDADYVENIIRNIDKQSYKCILVDGAWGIGKSYMVRKALEDMKDRTCFISLFGMDDVQKIYHEAFFQLALRTSRGGKIANGAKGVAKAAGNFCAEITKLNGALAQAISERELFAVTASNFKKNRIIVIDDLERRKAGLDLEELFGVIEELKQSNYIKVILIANSNEIHGNERNTFDKYKEKIIDRIFEVTEHSASIKWGVYGIDGEFIDVFLMHHKAKNLRTLQKAQNFYNDVKQYCLKIENEQFMNEVKMLCFAVVVEDVDKLYYKNDSIEKENTNSRYRKDGHILSNHLNVRLANYVYLQSSGALLDDIYNYFKSSKMLSEETLQKHYQKFKEAGDKANYYKTDEEIETYIQSWKAKLHEASNSVELTQLAGEYDYWFQVLEKDDDELIEYYRDVLKNMFLCENRSDKRSPLDYYNSNEFHGATEKIRNIYEEVLKQTKKEIIRTYIEKLGGSLDEEIAYEYSYWLKDWYTGTLEMHRYIDEEIDPLYQRNSFPVDNMSKTKKMVCYNVMTLLYLHDKEKLEKCYNSLKSDFSKMGIKRTEDILKEIREDN</sequence>
<feature type="domain" description="KAP NTPase" evidence="1">
    <location>
        <begin position="8"/>
        <end position="191"/>
    </location>
</feature>
<dbReference type="InterPro" id="IPR011646">
    <property type="entry name" value="KAP_P-loop"/>
</dbReference>
<organism evidence="2 3">
    <name type="scientific">Faecalibacterium prausnitzii</name>
    <dbReference type="NCBI Taxonomy" id="853"/>
    <lineage>
        <taxon>Bacteria</taxon>
        <taxon>Bacillati</taxon>
        <taxon>Bacillota</taxon>
        <taxon>Clostridia</taxon>
        <taxon>Eubacteriales</taxon>
        <taxon>Oscillospiraceae</taxon>
        <taxon>Faecalibacterium</taxon>
    </lineage>
</organism>
<dbReference type="EMBL" id="CYXN01000002">
    <property type="protein sequence ID" value="CUM79111.1"/>
    <property type="molecule type" value="Genomic_DNA"/>
</dbReference>
<dbReference type="SUPFAM" id="SSF52540">
    <property type="entry name" value="P-loop containing nucleoside triphosphate hydrolases"/>
    <property type="match status" value="1"/>
</dbReference>
<accession>A0A173RMK1</accession>
<name>A0A173RMK1_9FIRM</name>
<dbReference type="Pfam" id="PF07693">
    <property type="entry name" value="KAP_NTPase"/>
    <property type="match status" value="1"/>
</dbReference>
<dbReference type="InterPro" id="IPR027417">
    <property type="entry name" value="P-loop_NTPase"/>
</dbReference>
<proteinExistence type="predicted"/>
<evidence type="ECO:0000313" key="2">
    <source>
        <dbReference type="EMBL" id="CUM79111.1"/>
    </source>
</evidence>
<evidence type="ECO:0000259" key="1">
    <source>
        <dbReference type="Pfam" id="PF07693"/>
    </source>
</evidence>
<reference evidence="2 3" key="1">
    <citation type="submission" date="2015-09" db="EMBL/GenBank/DDBJ databases">
        <authorList>
            <consortium name="Pathogen Informatics"/>
        </authorList>
    </citation>
    <scope>NUCLEOTIDE SEQUENCE [LARGE SCALE GENOMIC DNA]</scope>
    <source>
        <strain evidence="2 3">2789STDY5834970</strain>
    </source>
</reference>
<protein>
    <submittedName>
        <fullName evidence="2">KAP family P-loop domain</fullName>
    </submittedName>
</protein>
<dbReference type="Gene3D" id="3.40.50.300">
    <property type="entry name" value="P-loop containing nucleotide triphosphate hydrolases"/>
    <property type="match status" value="1"/>
</dbReference>
<evidence type="ECO:0000313" key="3">
    <source>
        <dbReference type="Proteomes" id="UP000095649"/>
    </source>
</evidence>